<keyword evidence="1" id="KW-0812">Transmembrane</keyword>
<evidence type="ECO:0000313" key="2">
    <source>
        <dbReference type="EMBL" id="PLC51524.1"/>
    </source>
</evidence>
<gene>
    <name evidence="2" type="ORF">CR159_00330</name>
</gene>
<dbReference type="AlphaFoldDB" id="A0A2N4U928"/>
<evidence type="ECO:0000256" key="1">
    <source>
        <dbReference type="SAM" id="Phobius"/>
    </source>
</evidence>
<comment type="caution">
    <text evidence="2">The sequence shown here is derived from an EMBL/GenBank/DDBJ whole genome shotgun (WGS) entry which is preliminary data.</text>
</comment>
<organism evidence="2 3">
    <name type="scientific">Pollutimonas subterranea</name>
    <dbReference type="NCBI Taxonomy" id="2045210"/>
    <lineage>
        <taxon>Bacteria</taxon>
        <taxon>Pseudomonadati</taxon>
        <taxon>Pseudomonadota</taxon>
        <taxon>Betaproteobacteria</taxon>
        <taxon>Burkholderiales</taxon>
        <taxon>Alcaligenaceae</taxon>
        <taxon>Pollutimonas</taxon>
    </lineage>
</organism>
<keyword evidence="1" id="KW-0472">Membrane</keyword>
<reference evidence="2 3" key="1">
    <citation type="submission" date="2017-10" db="EMBL/GenBank/DDBJ databases">
        <title>Two draft genome sequences of Pusillimonas sp. strains isolated from a nitrate- and radionuclide-contaminated groundwater in Russia.</title>
        <authorList>
            <person name="Grouzdev D.S."/>
            <person name="Tourova T.P."/>
            <person name="Goeva M.A."/>
            <person name="Babich T.L."/>
            <person name="Sokolova D.S."/>
            <person name="Abdullin R."/>
            <person name="Poltaraus A.B."/>
            <person name="Toshchakov S.V."/>
            <person name="Nazina T.N."/>
        </authorList>
    </citation>
    <scope>NUCLEOTIDE SEQUENCE [LARGE SCALE GENOMIC DNA]</scope>
    <source>
        <strain evidence="2 3">JR1/69-3-13</strain>
    </source>
</reference>
<sequence length="74" mass="7591">MVARTLHIIFHFLAGVALVVFLLPEGAAIVLGSLALVVAMKALYDYVDTGAVKLGCALAMVAGGVISVGVSQFM</sequence>
<dbReference type="Proteomes" id="UP000234190">
    <property type="component" value="Unassembled WGS sequence"/>
</dbReference>
<keyword evidence="1" id="KW-1133">Transmembrane helix</keyword>
<proteinExistence type="predicted"/>
<feature type="transmembrane region" description="Helical" evidence="1">
    <location>
        <begin position="51"/>
        <end position="70"/>
    </location>
</feature>
<evidence type="ECO:0000313" key="3">
    <source>
        <dbReference type="Proteomes" id="UP000234190"/>
    </source>
</evidence>
<protein>
    <submittedName>
        <fullName evidence="2">Uncharacterized protein</fullName>
    </submittedName>
</protein>
<feature type="transmembrane region" description="Helical" evidence="1">
    <location>
        <begin position="12"/>
        <end position="39"/>
    </location>
</feature>
<name>A0A2N4U928_9BURK</name>
<keyword evidence="3" id="KW-1185">Reference proteome</keyword>
<accession>A0A2N4U928</accession>
<dbReference type="EMBL" id="PDNW01000001">
    <property type="protein sequence ID" value="PLC51524.1"/>
    <property type="molecule type" value="Genomic_DNA"/>
</dbReference>